<evidence type="ECO:0000313" key="10">
    <source>
        <dbReference type="EMBL" id="ORX51678.1"/>
    </source>
</evidence>
<keyword evidence="11" id="KW-1185">Reference proteome</keyword>
<dbReference type="EMBL" id="MCGT01000020">
    <property type="protein sequence ID" value="ORX51678.1"/>
    <property type="molecule type" value="Genomic_DNA"/>
</dbReference>
<comment type="cofactor">
    <cofactor evidence="8">
        <name>Zn(2+)</name>
        <dbReference type="ChEBI" id="CHEBI:29105"/>
    </cofactor>
</comment>
<reference evidence="10 11" key="1">
    <citation type="submission" date="2016-07" db="EMBL/GenBank/DDBJ databases">
        <title>Pervasive Adenine N6-methylation of Active Genes in Fungi.</title>
        <authorList>
            <consortium name="DOE Joint Genome Institute"/>
            <person name="Mondo S.J."/>
            <person name="Dannebaum R.O."/>
            <person name="Kuo R.C."/>
            <person name="Labutti K."/>
            <person name="Haridas S."/>
            <person name="Kuo A."/>
            <person name="Salamov A."/>
            <person name="Ahrendt S.R."/>
            <person name="Lipzen A."/>
            <person name="Sullivan W."/>
            <person name="Andreopoulos W.B."/>
            <person name="Clum A."/>
            <person name="Lindquist E."/>
            <person name="Daum C."/>
            <person name="Ramamoorthy G.K."/>
            <person name="Gryganskyi A."/>
            <person name="Culley D."/>
            <person name="Magnuson J.K."/>
            <person name="James T.Y."/>
            <person name="O'Malley M.A."/>
            <person name="Stajich J.E."/>
            <person name="Spatafora J.W."/>
            <person name="Visel A."/>
            <person name="Grigoriev I.V."/>
        </authorList>
    </citation>
    <scope>NUCLEOTIDE SEQUENCE [LARGE SCALE GENOMIC DNA]</scope>
    <source>
        <strain evidence="10 11">NRRL 3301</strain>
    </source>
</reference>
<feature type="binding site" evidence="8">
    <location>
        <position position="216"/>
    </location>
    <ligand>
        <name>Zn(2+)</name>
        <dbReference type="ChEBI" id="CHEBI:29105"/>
        <note>catalytic</note>
    </ligand>
</feature>
<keyword evidence="5 9" id="KW-1133">Transmembrane helix</keyword>
<comment type="similarity">
    <text evidence="2">Belongs to the alkaline ceramidase family.</text>
</comment>
<evidence type="ECO:0000256" key="9">
    <source>
        <dbReference type="SAM" id="Phobius"/>
    </source>
</evidence>
<feature type="binding site" evidence="8">
    <location>
        <position position="84"/>
    </location>
    <ligand>
        <name>Zn(2+)</name>
        <dbReference type="ChEBI" id="CHEBI:29105"/>
        <note>catalytic</note>
    </ligand>
</feature>
<dbReference type="Pfam" id="PF05875">
    <property type="entry name" value="Ceramidase"/>
    <property type="match status" value="1"/>
</dbReference>
<comment type="subcellular location">
    <subcellularLocation>
        <location evidence="1">Membrane</location>
        <topology evidence="1">Multi-pass membrane protein</topology>
    </subcellularLocation>
</comment>
<protein>
    <submittedName>
        <fullName evidence="10">Alkaline phytoceramidase family protein</fullName>
    </submittedName>
</protein>
<feature type="transmembrane region" description="Helical" evidence="9">
    <location>
        <begin position="212"/>
        <end position="235"/>
    </location>
</feature>
<keyword evidence="6 9" id="KW-0472">Membrane</keyword>
<accession>A0A1X2GE31</accession>
<keyword evidence="4" id="KW-0378">Hydrolase</keyword>
<feature type="binding site" evidence="7">
    <location>
        <position position="28"/>
    </location>
    <ligand>
        <name>Ca(2+)</name>
        <dbReference type="ChEBI" id="CHEBI:29108"/>
    </ligand>
</feature>
<comment type="caution">
    <text evidence="10">The sequence shown here is derived from an EMBL/GenBank/DDBJ whole genome shotgun (WGS) entry which is preliminary data.</text>
</comment>
<dbReference type="PANTHER" id="PTHR46187">
    <property type="entry name" value="ALKALINE CERAMIDASE 3"/>
    <property type="match status" value="1"/>
</dbReference>
<dbReference type="GO" id="GO:0046514">
    <property type="term" value="P:ceramide catabolic process"/>
    <property type="evidence" value="ECO:0007669"/>
    <property type="project" value="TreeGrafter"/>
</dbReference>
<dbReference type="Proteomes" id="UP000242146">
    <property type="component" value="Unassembled WGS sequence"/>
</dbReference>
<keyword evidence="7" id="KW-0479">Metal-binding</keyword>
<sequence length="261" mass="30333">MASIFNKQQNVTGYWGPITSSVDWCEENYAHSFYIAEFWNTVSSFAMVALGLLGIVAHHRSMGWRLSNGYLMIVVVGVGSVLFHATLQYEHQMWDEVPMVWTACYLLWVMLVENGYSASLFGVAISSYCALATYVTSQSKGSTQFFMFQTSFGLVMWSCLWFVWKLYKGVTNREVIHLFHQGAKFLLLAIGVWLFDSNMCFVYDYLPNFQLHAWWHVLMCVSLHFFFVATGYEMLRTKAHEIRYVGWFPYVYLNQEIKKAE</sequence>
<evidence type="ECO:0000256" key="8">
    <source>
        <dbReference type="PIRSR" id="PIRSR608901-2"/>
    </source>
</evidence>
<dbReference type="OrthoDB" id="187171at2759"/>
<evidence type="ECO:0000256" key="4">
    <source>
        <dbReference type="ARBA" id="ARBA00022801"/>
    </source>
</evidence>
<proteinExistence type="inferred from homology"/>
<feature type="binding site" evidence="7">
    <location>
        <position position="23"/>
    </location>
    <ligand>
        <name>Ca(2+)</name>
        <dbReference type="ChEBI" id="CHEBI:29108"/>
    </ligand>
</feature>
<feature type="transmembrane region" description="Helical" evidence="9">
    <location>
        <begin position="185"/>
        <end position="206"/>
    </location>
</feature>
<dbReference type="GO" id="GO:0046872">
    <property type="term" value="F:metal ion binding"/>
    <property type="evidence" value="ECO:0007669"/>
    <property type="project" value="UniProtKB-KW"/>
</dbReference>
<gene>
    <name evidence="10" type="ORF">DM01DRAFT_1337185</name>
</gene>
<evidence type="ECO:0000256" key="6">
    <source>
        <dbReference type="ARBA" id="ARBA00023136"/>
    </source>
</evidence>
<feature type="binding site" evidence="7">
    <location>
        <position position="24"/>
    </location>
    <ligand>
        <name>Ca(2+)</name>
        <dbReference type="ChEBI" id="CHEBI:29108"/>
    </ligand>
</feature>
<feature type="binding site" evidence="8">
    <location>
        <position position="212"/>
    </location>
    <ligand>
        <name>Zn(2+)</name>
        <dbReference type="ChEBI" id="CHEBI:29105"/>
        <note>catalytic</note>
    </ligand>
</feature>
<feature type="transmembrane region" description="Helical" evidence="9">
    <location>
        <begin position="69"/>
        <end position="87"/>
    </location>
</feature>
<dbReference type="STRING" id="101127.A0A1X2GE31"/>
<dbReference type="GO" id="GO:0046513">
    <property type="term" value="P:ceramide biosynthetic process"/>
    <property type="evidence" value="ECO:0007669"/>
    <property type="project" value="TreeGrafter"/>
</dbReference>
<keyword evidence="3 9" id="KW-0812">Transmembrane</keyword>
<dbReference type="InterPro" id="IPR008901">
    <property type="entry name" value="ACER"/>
</dbReference>
<feature type="binding site" evidence="7">
    <location>
        <position position="26"/>
    </location>
    <ligand>
        <name>Ca(2+)</name>
        <dbReference type="ChEBI" id="CHEBI:29108"/>
    </ligand>
</feature>
<dbReference type="AlphaFoldDB" id="A0A1X2GE31"/>
<keyword evidence="8" id="KW-0862">Zinc</keyword>
<evidence type="ECO:0000256" key="5">
    <source>
        <dbReference type="ARBA" id="ARBA00022989"/>
    </source>
</evidence>
<organism evidence="10 11">
    <name type="scientific">Hesseltinella vesiculosa</name>
    <dbReference type="NCBI Taxonomy" id="101127"/>
    <lineage>
        <taxon>Eukaryota</taxon>
        <taxon>Fungi</taxon>
        <taxon>Fungi incertae sedis</taxon>
        <taxon>Mucoromycota</taxon>
        <taxon>Mucoromycotina</taxon>
        <taxon>Mucoromycetes</taxon>
        <taxon>Mucorales</taxon>
        <taxon>Cunninghamellaceae</taxon>
        <taxon>Hesseltinella</taxon>
    </lineage>
</organism>
<evidence type="ECO:0000313" key="11">
    <source>
        <dbReference type="Proteomes" id="UP000242146"/>
    </source>
</evidence>
<dbReference type="GO" id="GO:0005789">
    <property type="term" value="C:endoplasmic reticulum membrane"/>
    <property type="evidence" value="ECO:0007669"/>
    <property type="project" value="TreeGrafter"/>
</dbReference>
<feature type="transmembrane region" description="Helical" evidence="9">
    <location>
        <begin position="38"/>
        <end position="57"/>
    </location>
</feature>
<feature type="binding site" evidence="7">
    <location>
        <position position="37"/>
    </location>
    <ligand>
        <name>Ca(2+)</name>
        <dbReference type="ChEBI" id="CHEBI:29108"/>
    </ligand>
</feature>
<evidence type="ECO:0000256" key="3">
    <source>
        <dbReference type="ARBA" id="ARBA00022692"/>
    </source>
</evidence>
<keyword evidence="7" id="KW-0106">Calcium</keyword>
<feature type="transmembrane region" description="Helical" evidence="9">
    <location>
        <begin position="143"/>
        <end position="164"/>
    </location>
</feature>
<dbReference type="PANTHER" id="PTHR46187:SF3">
    <property type="entry name" value="ALKALINE CERAMIDASE 3"/>
    <property type="match status" value="1"/>
</dbReference>
<dbReference type="GO" id="GO:0016811">
    <property type="term" value="F:hydrolase activity, acting on carbon-nitrogen (but not peptide) bonds, in linear amides"/>
    <property type="evidence" value="ECO:0007669"/>
    <property type="project" value="InterPro"/>
</dbReference>
<evidence type="ECO:0000256" key="7">
    <source>
        <dbReference type="PIRSR" id="PIRSR608901-1"/>
    </source>
</evidence>
<evidence type="ECO:0000256" key="2">
    <source>
        <dbReference type="ARBA" id="ARBA00009780"/>
    </source>
</evidence>
<evidence type="ECO:0000256" key="1">
    <source>
        <dbReference type="ARBA" id="ARBA00004141"/>
    </source>
</evidence>
<name>A0A1X2GE31_9FUNG</name>